<sequence>MSFRSKIDKRRQTYIRLLGEIAHALNKALEEEHAQRGLTQADIARVLGKQKSFVSRKLSGDTNMTLETLADLAYALNRPVRVTLPSREPAVGQNFSQRFPVGGTVAQTPARATAPAAETAVKTGIVHRAYWSTPAMKVAVHA</sequence>
<geneLocation type="plasmid" evidence="1 2">
    <name>unnamed1</name>
</geneLocation>
<dbReference type="EMBL" id="CP025613">
    <property type="protein sequence ID" value="AUN33297.1"/>
    <property type="molecule type" value="Genomic_DNA"/>
</dbReference>
<name>A0A2K9NJM8_9PROT</name>
<keyword evidence="1" id="KW-0614">Plasmid</keyword>
<dbReference type="Gene3D" id="1.10.260.40">
    <property type="entry name" value="lambda repressor-like DNA-binding domains"/>
    <property type="match status" value="1"/>
</dbReference>
<organism evidence="1 2">
    <name type="scientific">Niveispirillum cyanobacteriorum</name>
    <dbReference type="NCBI Taxonomy" id="1612173"/>
    <lineage>
        <taxon>Bacteria</taxon>
        <taxon>Pseudomonadati</taxon>
        <taxon>Pseudomonadota</taxon>
        <taxon>Alphaproteobacteria</taxon>
        <taxon>Rhodospirillales</taxon>
        <taxon>Azospirillaceae</taxon>
        <taxon>Niveispirillum</taxon>
    </lineage>
</organism>
<evidence type="ECO:0000313" key="1">
    <source>
        <dbReference type="EMBL" id="AUN33297.1"/>
    </source>
</evidence>
<protein>
    <submittedName>
        <fullName evidence="1">Uncharacterized protein</fullName>
    </submittedName>
</protein>
<dbReference type="CDD" id="cd00093">
    <property type="entry name" value="HTH_XRE"/>
    <property type="match status" value="1"/>
</dbReference>
<dbReference type="Proteomes" id="UP000234752">
    <property type="component" value="Plasmid unnamed1"/>
</dbReference>
<dbReference type="SUPFAM" id="SSF47413">
    <property type="entry name" value="lambda repressor-like DNA-binding domains"/>
    <property type="match status" value="1"/>
</dbReference>
<accession>A0A2K9NJM8</accession>
<dbReference type="KEGG" id="ncb:C0V82_23280"/>
<dbReference type="SMART" id="SM00530">
    <property type="entry name" value="HTH_XRE"/>
    <property type="match status" value="1"/>
</dbReference>
<keyword evidence="2" id="KW-1185">Reference proteome</keyword>
<dbReference type="Pfam" id="PF01381">
    <property type="entry name" value="HTH_3"/>
    <property type="match status" value="1"/>
</dbReference>
<gene>
    <name evidence="1" type="ORF">C0V82_23280</name>
</gene>
<dbReference type="AlphaFoldDB" id="A0A2K9NJM8"/>
<dbReference type="GO" id="GO:0003677">
    <property type="term" value="F:DNA binding"/>
    <property type="evidence" value="ECO:0007669"/>
    <property type="project" value="InterPro"/>
</dbReference>
<proteinExistence type="predicted"/>
<reference evidence="1 2" key="1">
    <citation type="submission" date="2017-12" db="EMBL/GenBank/DDBJ databases">
        <title>Genomes of bacteria within cyanobacterial aggregates.</title>
        <authorList>
            <person name="Cai H."/>
        </authorList>
    </citation>
    <scope>NUCLEOTIDE SEQUENCE [LARGE SCALE GENOMIC DNA]</scope>
    <source>
        <strain evidence="1 2">TH16</strain>
        <plasmid evidence="1 2">unnamed1</plasmid>
    </source>
</reference>
<dbReference type="InterPro" id="IPR010982">
    <property type="entry name" value="Lambda_DNA-bd_dom_sf"/>
</dbReference>
<dbReference type="PROSITE" id="PS50943">
    <property type="entry name" value="HTH_CROC1"/>
    <property type="match status" value="1"/>
</dbReference>
<dbReference type="OrthoDB" id="7361273at2"/>
<dbReference type="RefSeq" id="WP_102114813.1">
    <property type="nucleotide sequence ID" value="NZ_BMGN01000001.1"/>
</dbReference>
<dbReference type="InterPro" id="IPR001387">
    <property type="entry name" value="Cro/C1-type_HTH"/>
</dbReference>
<evidence type="ECO:0000313" key="2">
    <source>
        <dbReference type="Proteomes" id="UP000234752"/>
    </source>
</evidence>